<evidence type="ECO:0000313" key="2">
    <source>
        <dbReference type="EMBL" id="TWT75573.1"/>
    </source>
</evidence>
<evidence type="ECO:0000256" key="1">
    <source>
        <dbReference type="SAM" id="MobiDB-lite"/>
    </source>
</evidence>
<reference evidence="2 3" key="1">
    <citation type="submission" date="2019-02" db="EMBL/GenBank/DDBJ databases">
        <title>Deep-cultivation of Planctomycetes and their phenomic and genomic characterization uncovers novel biology.</title>
        <authorList>
            <person name="Wiegand S."/>
            <person name="Jogler M."/>
            <person name="Boedeker C."/>
            <person name="Pinto D."/>
            <person name="Vollmers J."/>
            <person name="Rivas-Marin E."/>
            <person name="Kohn T."/>
            <person name="Peeters S.H."/>
            <person name="Heuer A."/>
            <person name="Rast P."/>
            <person name="Oberbeckmann S."/>
            <person name="Bunk B."/>
            <person name="Jeske O."/>
            <person name="Meyerdierks A."/>
            <person name="Storesund J.E."/>
            <person name="Kallscheuer N."/>
            <person name="Luecker S."/>
            <person name="Lage O.M."/>
            <person name="Pohl T."/>
            <person name="Merkel B.J."/>
            <person name="Hornburger P."/>
            <person name="Mueller R.-W."/>
            <person name="Bruemmer F."/>
            <person name="Labrenz M."/>
            <person name="Spormann A.M."/>
            <person name="Op Den Camp H."/>
            <person name="Overmann J."/>
            <person name="Amann R."/>
            <person name="Jetten M.S.M."/>
            <person name="Mascher T."/>
            <person name="Medema M.H."/>
            <person name="Devos D.P."/>
            <person name="Kaster A.-K."/>
            <person name="Ovreas L."/>
            <person name="Rohde M."/>
            <person name="Galperin M.Y."/>
            <person name="Jogler C."/>
        </authorList>
    </citation>
    <scope>NUCLEOTIDE SEQUENCE [LARGE SCALE GENOMIC DNA]</scope>
    <source>
        <strain evidence="2 3">Pla123a</strain>
    </source>
</reference>
<comment type="caution">
    <text evidence="2">The sequence shown here is derived from an EMBL/GenBank/DDBJ whole genome shotgun (WGS) entry which is preliminary data.</text>
</comment>
<gene>
    <name evidence="2" type="ORF">Pla123a_30830</name>
</gene>
<evidence type="ECO:0000313" key="3">
    <source>
        <dbReference type="Proteomes" id="UP000318478"/>
    </source>
</evidence>
<keyword evidence="3" id="KW-1185">Reference proteome</keyword>
<organism evidence="2 3">
    <name type="scientific">Posidoniimonas polymericola</name>
    <dbReference type="NCBI Taxonomy" id="2528002"/>
    <lineage>
        <taxon>Bacteria</taxon>
        <taxon>Pseudomonadati</taxon>
        <taxon>Planctomycetota</taxon>
        <taxon>Planctomycetia</taxon>
        <taxon>Pirellulales</taxon>
        <taxon>Lacipirellulaceae</taxon>
        <taxon>Posidoniimonas</taxon>
    </lineage>
</organism>
<dbReference type="EMBL" id="SJPO01000007">
    <property type="protein sequence ID" value="TWT75573.1"/>
    <property type="molecule type" value="Genomic_DNA"/>
</dbReference>
<dbReference type="Proteomes" id="UP000318478">
    <property type="component" value="Unassembled WGS sequence"/>
</dbReference>
<feature type="compositionally biased region" description="Polar residues" evidence="1">
    <location>
        <begin position="1"/>
        <end position="16"/>
    </location>
</feature>
<protein>
    <submittedName>
        <fullName evidence="2">Uncharacterized protein</fullName>
    </submittedName>
</protein>
<accession>A0A5C5YKY0</accession>
<dbReference type="AlphaFoldDB" id="A0A5C5YKY0"/>
<proteinExistence type="predicted"/>
<name>A0A5C5YKY0_9BACT</name>
<sequence length="71" mass="7656">MPALSGNVSDAGSVTPDNEEKQNNLLRPKNRAICGSVHAKPAATRNTCEKPMAAGADTVEEEQLRRARPQR</sequence>
<feature type="region of interest" description="Disordered" evidence="1">
    <location>
        <begin position="1"/>
        <end position="71"/>
    </location>
</feature>